<sequence length="543" mass="59252">MASEVKTGRLGPFPHVSIPVFSISAGLIVAFILFGALFPETSGAIFLGAQAAVADYFGWFLILVTNLAVAASLYLAIGPYGSIRLGAQTETPQYGLFSWIAMMFSAGIGIGLLYWGVAEPLTHFYAPPLQEAESVAAAEQAMVLSFLHWGFHGWGVYCIVGCALAYFHYRKGLPLSIRSALYPIIGERIYGPWGHAVDILAVFGTMFGVVTSLGLGVMQINAGLDTLFGIGNNIVVQLLLIAFITGLATLSVLAGLDGGIKRLSNFNIQMSFVLLAFMVIAGPTLYIFDSFVENMGNYINEFIYFSFWSEAYSGTNWQVDWTIFYWAWWISWSPFVGIFIARISRGRTIREFTLGVLFVPATIMFFWFTAFGGVAIQMELAGDPGLIAVTQEAYGNAIFRLMEFYPLTDIITGLLVIMIVMWFVTSSDSASFVIDMLTAGGEADPPKVQRLFWAIAEGAIAAVLLVAGGLSALQAAAVVAGFPFAFVILVMMYGLMRGLSRDHLVLYRYEQWYETEKEVEANLPKAYKGEEALGGPPELAKGT</sequence>
<dbReference type="PROSITE" id="PS01303">
    <property type="entry name" value="BCCT"/>
    <property type="match status" value="1"/>
</dbReference>
<feature type="transmembrane region" description="Helical" evidence="8">
    <location>
        <begin position="353"/>
        <end position="376"/>
    </location>
</feature>
<dbReference type="InterPro" id="IPR018093">
    <property type="entry name" value="BCCT_CS"/>
</dbReference>
<dbReference type="KEGG" id="abaw:D5400_01490"/>
<reference evidence="9 10" key="1">
    <citation type="submission" date="2018-09" db="EMBL/GenBank/DDBJ databases">
        <title>Marinorhizobium profundi gen. nov., sp. nov., isolated from a deep-sea sediment sample from the New Britain Trench and proposal of Marinorhizobiaceae fam. nov. in the order Rhizobiales of the class Alphaproteobacteria.</title>
        <authorList>
            <person name="Cao J."/>
        </authorList>
    </citation>
    <scope>NUCLEOTIDE SEQUENCE [LARGE SCALE GENOMIC DNA]</scope>
    <source>
        <strain evidence="9 10">WS11</strain>
    </source>
</reference>
<comment type="similarity">
    <text evidence="2">Belongs to the BCCT transporter (TC 2.A.15) family.</text>
</comment>
<keyword evidence="5 8" id="KW-0812">Transmembrane</keyword>
<dbReference type="InterPro" id="IPR000060">
    <property type="entry name" value="BCCT_transptr"/>
</dbReference>
<dbReference type="PANTHER" id="PTHR30047">
    <property type="entry name" value="HIGH-AFFINITY CHOLINE TRANSPORT PROTEIN-RELATED"/>
    <property type="match status" value="1"/>
</dbReference>
<feature type="transmembrane region" description="Helical" evidence="8">
    <location>
        <begin position="404"/>
        <end position="424"/>
    </location>
</feature>
<accession>A0A3Q8XLI0</accession>
<keyword evidence="4" id="KW-1003">Cell membrane</keyword>
<feature type="transmembrane region" description="Helical" evidence="8">
    <location>
        <begin position="268"/>
        <end position="288"/>
    </location>
</feature>
<feature type="transmembrane region" description="Helical" evidence="8">
    <location>
        <begin position="234"/>
        <end position="256"/>
    </location>
</feature>
<dbReference type="Pfam" id="PF02028">
    <property type="entry name" value="BCCT"/>
    <property type="match status" value="1"/>
</dbReference>
<evidence type="ECO:0000256" key="6">
    <source>
        <dbReference type="ARBA" id="ARBA00022989"/>
    </source>
</evidence>
<evidence type="ECO:0000313" key="9">
    <source>
        <dbReference type="EMBL" id="AZN70118.1"/>
    </source>
</evidence>
<feature type="transmembrane region" description="Helical" evidence="8">
    <location>
        <begin position="96"/>
        <end position="117"/>
    </location>
</feature>
<comment type="subcellular location">
    <subcellularLocation>
        <location evidence="1">Cell membrane</location>
        <topology evidence="1">Multi-pass membrane protein</topology>
    </subcellularLocation>
</comment>
<feature type="transmembrane region" description="Helical" evidence="8">
    <location>
        <begin position="323"/>
        <end position="341"/>
    </location>
</feature>
<evidence type="ECO:0000256" key="3">
    <source>
        <dbReference type="ARBA" id="ARBA00022448"/>
    </source>
</evidence>
<dbReference type="OrthoDB" id="9775735at2"/>
<feature type="transmembrane region" description="Helical" evidence="8">
    <location>
        <begin position="151"/>
        <end position="169"/>
    </location>
</feature>
<evidence type="ECO:0000256" key="2">
    <source>
        <dbReference type="ARBA" id="ARBA00005658"/>
    </source>
</evidence>
<keyword evidence="6 8" id="KW-1133">Transmembrane helix</keyword>
<feature type="transmembrane region" description="Helical" evidence="8">
    <location>
        <begin position="476"/>
        <end position="496"/>
    </location>
</feature>
<keyword evidence="7 8" id="KW-0472">Membrane</keyword>
<feature type="transmembrane region" description="Helical" evidence="8">
    <location>
        <begin position="12"/>
        <end position="36"/>
    </location>
</feature>
<feature type="transmembrane region" description="Helical" evidence="8">
    <location>
        <begin position="451"/>
        <end position="470"/>
    </location>
</feature>
<keyword evidence="3" id="KW-0813">Transport</keyword>
<dbReference type="AlphaFoldDB" id="A0A3Q8XLI0"/>
<dbReference type="NCBIfam" id="TIGR00842">
    <property type="entry name" value="bcct"/>
    <property type="match status" value="1"/>
</dbReference>
<evidence type="ECO:0000256" key="7">
    <source>
        <dbReference type="ARBA" id="ARBA00023136"/>
    </source>
</evidence>
<dbReference type="PANTHER" id="PTHR30047:SF7">
    <property type="entry name" value="HIGH-AFFINITY CHOLINE TRANSPORT PROTEIN"/>
    <property type="match status" value="1"/>
</dbReference>
<dbReference type="GO" id="GO:0022857">
    <property type="term" value="F:transmembrane transporter activity"/>
    <property type="evidence" value="ECO:0007669"/>
    <property type="project" value="InterPro"/>
</dbReference>
<feature type="transmembrane region" description="Helical" evidence="8">
    <location>
        <begin position="56"/>
        <end position="76"/>
    </location>
</feature>
<organism evidence="9 10">
    <name type="scientific">Georhizobium profundi</name>
    <dbReference type="NCBI Taxonomy" id="2341112"/>
    <lineage>
        <taxon>Bacteria</taxon>
        <taxon>Pseudomonadati</taxon>
        <taxon>Pseudomonadota</taxon>
        <taxon>Alphaproteobacteria</taxon>
        <taxon>Hyphomicrobiales</taxon>
        <taxon>Rhizobiaceae</taxon>
        <taxon>Georhizobium</taxon>
    </lineage>
</organism>
<evidence type="ECO:0000256" key="5">
    <source>
        <dbReference type="ARBA" id="ARBA00022692"/>
    </source>
</evidence>
<evidence type="ECO:0000256" key="8">
    <source>
        <dbReference type="SAM" id="Phobius"/>
    </source>
</evidence>
<keyword evidence="10" id="KW-1185">Reference proteome</keyword>
<feature type="transmembrane region" description="Helical" evidence="8">
    <location>
        <begin position="190"/>
        <end position="214"/>
    </location>
</feature>
<name>A0A3Q8XLI0_9HYPH</name>
<gene>
    <name evidence="9" type="ORF">D5400_01490</name>
</gene>
<evidence type="ECO:0000256" key="4">
    <source>
        <dbReference type="ARBA" id="ARBA00022475"/>
    </source>
</evidence>
<protein>
    <submittedName>
        <fullName evidence="9">BCCT family transporter</fullName>
    </submittedName>
</protein>
<proteinExistence type="inferred from homology"/>
<dbReference type="Proteomes" id="UP000268192">
    <property type="component" value="Chromosome"/>
</dbReference>
<dbReference type="EMBL" id="CP032509">
    <property type="protein sequence ID" value="AZN70118.1"/>
    <property type="molecule type" value="Genomic_DNA"/>
</dbReference>
<evidence type="ECO:0000256" key="1">
    <source>
        <dbReference type="ARBA" id="ARBA00004651"/>
    </source>
</evidence>
<dbReference type="GO" id="GO:0005886">
    <property type="term" value="C:plasma membrane"/>
    <property type="evidence" value="ECO:0007669"/>
    <property type="project" value="UniProtKB-SubCell"/>
</dbReference>
<dbReference type="RefSeq" id="WP_126006973.1">
    <property type="nucleotide sequence ID" value="NZ_CP032509.1"/>
</dbReference>
<evidence type="ECO:0000313" key="10">
    <source>
        <dbReference type="Proteomes" id="UP000268192"/>
    </source>
</evidence>